<keyword evidence="6" id="KW-0131">Cell cycle</keyword>
<comment type="similarity">
    <text evidence="3">Belongs to the CCNDBP1 family.</text>
</comment>
<dbReference type="Pfam" id="PF13324">
    <property type="entry name" value="GCIP_N"/>
    <property type="match status" value="1"/>
</dbReference>
<reference evidence="9" key="1">
    <citation type="submission" date="2023-06" db="EMBL/GenBank/DDBJ databases">
        <authorList>
            <consortium name="Lawrence Berkeley National Laboratory"/>
            <person name="Ahrendt S."/>
            <person name="Sahu N."/>
            <person name="Indic B."/>
            <person name="Wong-Bajracharya J."/>
            <person name="Merenyi Z."/>
            <person name="Ke H.-M."/>
            <person name="Monk M."/>
            <person name="Kocsube S."/>
            <person name="Drula E."/>
            <person name="Lipzen A."/>
            <person name="Balint B."/>
            <person name="Henrissat B."/>
            <person name="Andreopoulos B."/>
            <person name="Martin F.M."/>
            <person name="Harder C.B."/>
            <person name="Rigling D."/>
            <person name="Ford K.L."/>
            <person name="Foster G.D."/>
            <person name="Pangilinan J."/>
            <person name="Papanicolaou A."/>
            <person name="Barry K."/>
            <person name="LaButti K."/>
            <person name="Viragh M."/>
            <person name="Koriabine M."/>
            <person name="Yan M."/>
            <person name="Riley R."/>
            <person name="Champramary S."/>
            <person name="Plett K.L."/>
            <person name="Tsai I.J."/>
            <person name="Slot J."/>
            <person name="Sipos G."/>
            <person name="Plett J."/>
            <person name="Nagy L.G."/>
            <person name="Grigoriev I.V."/>
        </authorList>
    </citation>
    <scope>NUCLEOTIDE SEQUENCE</scope>
    <source>
        <strain evidence="9">FPL87.14</strain>
    </source>
</reference>
<dbReference type="Pfam" id="PF20936">
    <property type="entry name" value="GCIP_C"/>
    <property type="match status" value="1"/>
</dbReference>
<evidence type="ECO:0000256" key="1">
    <source>
        <dbReference type="ARBA" id="ARBA00004123"/>
    </source>
</evidence>
<dbReference type="AlphaFoldDB" id="A0AA39MYS4"/>
<gene>
    <name evidence="9" type="ORF">EV421DRAFT_2031845</name>
</gene>
<protein>
    <submittedName>
        <fullName evidence="9">Uncharacterized protein</fullName>
    </submittedName>
</protein>
<dbReference type="GO" id="GO:0005634">
    <property type="term" value="C:nucleus"/>
    <property type="evidence" value="ECO:0007669"/>
    <property type="project" value="UniProtKB-SubCell"/>
</dbReference>
<comment type="caution">
    <text evidence="9">The sequence shown here is derived from an EMBL/GenBank/DDBJ whole genome shotgun (WGS) entry which is preliminary data.</text>
</comment>
<evidence type="ECO:0000256" key="3">
    <source>
        <dbReference type="ARBA" id="ARBA00008940"/>
    </source>
</evidence>
<comment type="subcellular location">
    <subcellularLocation>
        <location evidence="2">Cytoplasm</location>
    </subcellularLocation>
    <subcellularLocation>
        <location evidence="1">Nucleus</location>
    </subcellularLocation>
</comment>
<dbReference type="GO" id="GO:0005737">
    <property type="term" value="C:cytoplasm"/>
    <property type="evidence" value="ECO:0007669"/>
    <property type="project" value="UniProtKB-SubCell"/>
</dbReference>
<keyword evidence="5" id="KW-0539">Nucleus</keyword>
<sequence length="380" mass="41669">MKGNPPFFIAISSVKKAIGTCDAALDLLSQSSQAEDVPPPELAVIHQDFLSLLLLIYGSTTKLSLAMKPKAPTYSAALSPLKEVSDHISALAHCTNMLLPEIHGATLVQEFNSICIDVTKSVKSLLAIFDASEARALESGDEYLVKTGEIHHLIDKARSSSGDGLSVDNLSAVRKKWYQDSGPLDDGLKELNDMIEYGGEDDEDDEWDELGLGSVKCADEKELERTKQVTLSIIVLYNLTENIKVHTIIRLSTLLHRRILRDFLSSSPSSALPISDLDKLVPCSSALLSASDDLISSFYPPQDPSAIAAEFIIFRECLERLKLSVDALVDNQMLQAQFDALSITGNNPTPNLTKWYKTCFEQIQKTSENLLQCLPANTET</sequence>
<feature type="domain" description="Cyclin-D1-binding protein 1-like C-terminal" evidence="8">
    <location>
        <begin position="203"/>
        <end position="319"/>
    </location>
</feature>
<dbReference type="InterPro" id="IPR049317">
    <property type="entry name" value="GCIP-like_N"/>
</dbReference>
<proteinExistence type="inferred from homology"/>
<dbReference type="InterPro" id="IPR049318">
    <property type="entry name" value="GCIP_C"/>
</dbReference>
<dbReference type="InterPro" id="IPR026907">
    <property type="entry name" value="GCIP-like"/>
</dbReference>
<accession>A0AA39MYS4</accession>
<name>A0AA39MYS4_9AGAR</name>
<keyword evidence="10" id="KW-1185">Reference proteome</keyword>
<dbReference type="Gene3D" id="1.20.1410.10">
    <property type="entry name" value="I/LWEQ domain"/>
    <property type="match status" value="1"/>
</dbReference>
<dbReference type="Proteomes" id="UP001175226">
    <property type="component" value="Unassembled WGS sequence"/>
</dbReference>
<evidence type="ECO:0000313" key="9">
    <source>
        <dbReference type="EMBL" id="KAK0450860.1"/>
    </source>
</evidence>
<feature type="domain" description="Cyclin-D1-binding protein 1-like N-terminal" evidence="7">
    <location>
        <begin position="51"/>
        <end position="196"/>
    </location>
</feature>
<organism evidence="9 10">
    <name type="scientific">Armillaria borealis</name>
    <dbReference type="NCBI Taxonomy" id="47425"/>
    <lineage>
        <taxon>Eukaryota</taxon>
        <taxon>Fungi</taxon>
        <taxon>Dikarya</taxon>
        <taxon>Basidiomycota</taxon>
        <taxon>Agaricomycotina</taxon>
        <taxon>Agaricomycetes</taxon>
        <taxon>Agaricomycetidae</taxon>
        <taxon>Agaricales</taxon>
        <taxon>Marasmiineae</taxon>
        <taxon>Physalacriaceae</taxon>
        <taxon>Armillaria</taxon>
    </lineage>
</organism>
<dbReference type="PANTHER" id="PTHR15492">
    <property type="entry name" value="CYCLIN D1-BINDING PROTEIN 1"/>
    <property type="match status" value="1"/>
</dbReference>
<evidence type="ECO:0000256" key="2">
    <source>
        <dbReference type="ARBA" id="ARBA00004496"/>
    </source>
</evidence>
<dbReference type="EMBL" id="JAUEPT010000006">
    <property type="protein sequence ID" value="KAK0450860.1"/>
    <property type="molecule type" value="Genomic_DNA"/>
</dbReference>
<evidence type="ECO:0000259" key="8">
    <source>
        <dbReference type="Pfam" id="PF20936"/>
    </source>
</evidence>
<dbReference type="Gene3D" id="1.20.1420.10">
    <property type="entry name" value="Talin, central domain"/>
    <property type="match status" value="1"/>
</dbReference>
<dbReference type="PANTHER" id="PTHR15492:SF1">
    <property type="entry name" value="CYCLIN-D1-BINDING PROTEIN 1"/>
    <property type="match status" value="1"/>
</dbReference>
<evidence type="ECO:0000259" key="7">
    <source>
        <dbReference type="Pfam" id="PF13324"/>
    </source>
</evidence>
<evidence type="ECO:0000256" key="5">
    <source>
        <dbReference type="ARBA" id="ARBA00023242"/>
    </source>
</evidence>
<evidence type="ECO:0000256" key="6">
    <source>
        <dbReference type="ARBA" id="ARBA00023306"/>
    </source>
</evidence>
<evidence type="ECO:0000256" key="4">
    <source>
        <dbReference type="ARBA" id="ARBA00022490"/>
    </source>
</evidence>
<keyword evidence="4" id="KW-0963">Cytoplasm</keyword>
<evidence type="ECO:0000313" key="10">
    <source>
        <dbReference type="Proteomes" id="UP001175226"/>
    </source>
</evidence>